<evidence type="ECO:0000259" key="7">
    <source>
        <dbReference type="Pfam" id="PF21365"/>
    </source>
</evidence>
<evidence type="ECO:0000256" key="2">
    <source>
        <dbReference type="ARBA" id="ARBA00022801"/>
    </source>
</evidence>
<dbReference type="InterPro" id="IPR013780">
    <property type="entry name" value="Glyco_hydro_b"/>
</dbReference>
<proteinExistence type="inferred from homology"/>
<comment type="caution">
    <text evidence="8">The sequence shown here is derived from an EMBL/GenBank/DDBJ whole genome shotgun (WGS) entry which is preliminary data.</text>
</comment>
<evidence type="ECO:0000256" key="1">
    <source>
        <dbReference type="ARBA" id="ARBA00007806"/>
    </source>
</evidence>
<keyword evidence="3 4" id="KW-0326">Glycosidase</keyword>
<feature type="domain" description="Glycosyl hydrolase family 31 C-terminal" evidence="7">
    <location>
        <begin position="587"/>
        <end position="673"/>
    </location>
</feature>
<name>A0A927U659_9FIRM</name>
<dbReference type="Gene3D" id="2.60.40.1760">
    <property type="entry name" value="glycosyl hydrolase (family 31)"/>
    <property type="match status" value="1"/>
</dbReference>
<evidence type="ECO:0000259" key="6">
    <source>
        <dbReference type="Pfam" id="PF13802"/>
    </source>
</evidence>
<evidence type="ECO:0000259" key="5">
    <source>
        <dbReference type="Pfam" id="PF01055"/>
    </source>
</evidence>
<dbReference type="GO" id="GO:0004553">
    <property type="term" value="F:hydrolase activity, hydrolyzing O-glycosyl compounds"/>
    <property type="evidence" value="ECO:0007669"/>
    <property type="project" value="InterPro"/>
</dbReference>
<dbReference type="Gene3D" id="2.60.40.1180">
    <property type="entry name" value="Golgi alpha-mannosidase II"/>
    <property type="match status" value="2"/>
</dbReference>
<sequence length="750" mass="86073">MEYGKFAGVNVVDNCVALQFEKQIVNVEIITDEIIRVNVPVCMKDYKSVAIEGNVAVPTDFAVEELEGNAGVRIKTKEVTLEIGDDFKFEFSDRYGDEILSSFNGERKFFGGISEEALNLLIAEGHLFNADQFKNHKVEQLFKLNVSEKFYGMGDKTGFLNKRGYCYENWNSDIPQLHHENMPALYKSIPFVIGKGNGYTYGLFFDNTFHSYVDLGKESTEYFWYGADGGNLDFYFLAGERMTDIVEHYTYLTGRAPLPQLWTLGYHQCRWGYESAKDIRTVAKAMREYGIPCESVQYDIDYMEGYRVFTWDDKEYEPAGQLIKELEQDGFKAVCIIDPGVKVDKGYSVYDEGIKKDYFAHDKDGDVYVNEVWPGDAVYPDFGREDVRKWWANNHKFLTDIGMQGIWNDMNEPASFRGPLPLDVQFSVNDRLTNHAEAHNVYGHYMSMATYEGMKELTGKRPLVITRACYSGSQKYTAVWTGDNQSVWSHLQMLIPQLCNLGMSGFTIAGTDIGGFGGDSNPELLVRWIEAAAFSTFFRNHCAKGQKLQEPWQFGDKVVDIYRKYVKLHYRFLPYIYDLLFESQITGLPVMRPLVLHYEDDENTFNLNNQFLVGENMLVAPVVEQGATKRMVYLPVGTWISYWDGKCYQGNQHIIVDAPLDVLPIFIKEGSIIPMYEDVQYVGEKPYDTLTLLVAGDSAWGSHYQDNGEDFEYLDGQYNLYSFTYEDGKLDVDMLHEGYEKYKDIKVEKL</sequence>
<accession>A0A927U659</accession>
<evidence type="ECO:0000256" key="3">
    <source>
        <dbReference type="ARBA" id="ARBA00023295"/>
    </source>
</evidence>
<dbReference type="GO" id="GO:0030246">
    <property type="term" value="F:carbohydrate binding"/>
    <property type="evidence" value="ECO:0007669"/>
    <property type="project" value="InterPro"/>
</dbReference>
<dbReference type="InterPro" id="IPR048395">
    <property type="entry name" value="Glyco_hydro_31_C"/>
</dbReference>
<dbReference type="InterPro" id="IPR030458">
    <property type="entry name" value="Glyco_hydro_31_AS"/>
</dbReference>
<gene>
    <name evidence="8" type="ORF">E7272_03905</name>
</gene>
<feature type="domain" description="Glycoside hydrolase family 31 N-terminal" evidence="6">
    <location>
        <begin position="25"/>
        <end position="214"/>
    </location>
</feature>
<organism evidence="8 9">
    <name type="scientific">Pseudobutyrivibrio ruminis</name>
    <dbReference type="NCBI Taxonomy" id="46206"/>
    <lineage>
        <taxon>Bacteria</taxon>
        <taxon>Bacillati</taxon>
        <taxon>Bacillota</taxon>
        <taxon>Clostridia</taxon>
        <taxon>Lachnospirales</taxon>
        <taxon>Lachnospiraceae</taxon>
        <taxon>Pseudobutyrivibrio</taxon>
    </lineage>
</organism>
<dbReference type="InterPro" id="IPR000322">
    <property type="entry name" value="Glyco_hydro_31_TIM"/>
</dbReference>
<evidence type="ECO:0000313" key="8">
    <source>
        <dbReference type="EMBL" id="MBE5918969.1"/>
    </source>
</evidence>
<dbReference type="Gene3D" id="3.20.20.80">
    <property type="entry name" value="Glycosidases"/>
    <property type="match status" value="2"/>
</dbReference>
<reference evidence="8" key="1">
    <citation type="submission" date="2019-04" db="EMBL/GenBank/DDBJ databases">
        <title>Evolution of Biomass-Degrading Anaerobic Consortia Revealed by Metagenomics.</title>
        <authorList>
            <person name="Peng X."/>
        </authorList>
    </citation>
    <scope>NUCLEOTIDE SEQUENCE</scope>
    <source>
        <strain evidence="8">SIG311</strain>
    </source>
</reference>
<dbReference type="PROSITE" id="PS00129">
    <property type="entry name" value="GLYCOSYL_HYDROL_F31_1"/>
    <property type="match status" value="1"/>
</dbReference>
<dbReference type="PANTHER" id="PTHR22762">
    <property type="entry name" value="ALPHA-GLUCOSIDASE"/>
    <property type="match status" value="1"/>
</dbReference>
<protein>
    <submittedName>
        <fullName evidence="8">DUF4968 domain-containing protein</fullName>
    </submittedName>
</protein>
<dbReference type="InterPro" id="IPR011013">
    <property type="entry name" value="Gal_mutarotase_sf_dom"/>
</dbReference>
<dbReference type="Pfam" id="PF01055">
    <property type="entry name" value="Glyco_hydro_31_2nd"/>
    <property type="match status" value="1"/>
</dbReference>
<dbReference type="Proteomes" id="UP000766246">
    <property type="component" value="Unassembled WGS sequence"/>
</dbReference>
<dbReference type="PANTHER" id="PTHR22762:SF120">
    <property type="entry name" value="HETEROGLYCAN GLUCOSIDASE 1"/>
    <property type="match status" value="1"/>
</dbReference>
<dbReference type="InterPro" id="IPR025887">
    <property type="entry name" value="Glyco_hydro_31_N_dom"/>
</dbReference>
<dbReference type="AlphaFoldDB" id="A0A927U659"/>
<dbReference type="GO" id="GO:0005975">
    <property type="term" value="P:carbohydrate metabolic process"/>
    <property type="evidence" value="ECO:0007669"/>
    <property type="project" value="InterPro"/>
</dbReference>
<evidence type="ECO:0000313" key="9">
    <source>
        <dbReference type="Proteomes" id="UP000766246"/>
    </source>
</evidence>
<feature type="domain" description="Glycoside hydrolase family 31 TIM barrel" evidence="5">
    <location>
        <begin position="257"/>
        <end position="579"/>
    </location>
</feature>
<dbReference type="SUPFAM" id="SSF51445">
    <property type="entry name" value="(Trans)glycosidases"/>
    <property type="match status" value="1"/>
</dbReference>
<dbReference type="CDD" id="cd14752">
    <property type="entry name" value="GH31_N"/>
    <property type="match status" value="1"/>
</dbReference>
<dbReference type="EMBL" id="SVER01000007">
    <property type="protein sequence ID" value="MBE5918969.1"/>
    <property type="molecule type" value="Genomic_DNA"/>
</dbReference>
<dbReference type="Pfam" id="PF21365">
    <property type="entry name" value="Glyco_hydro_31_3rd"/>
    <property type="match status" value="1"/>
</dbReference>
<keyword evidence="2 4" id="KW-0378">Hydrolase</keyword>
<evidence type="ECO:0000256" key="4">
    <source>
        <dbReference type="RuleBase" id="RU361185"/>
    </source>
</evidence>
<dbReference type="InterPro" id="IPR017853">
    <property type="entry name" value="GH"/>
</dbReference>
<comment type="similarity">
    <text evidence="1 4">Belongs to the glycosyl hydrolase 31 family.</text>
</comment>
<dbReference type="Pfam" id="PF13802">
    <property type="entry name" value="Gal_mutarotas_2"/>
    <property type="match status" value="1"/>
</dbReference>
<dbReference type="SUPFAM" id="SSF51011">
    <property type="entry name" value="Glycosyl hydrolase domain"/>
    <property type="match status" value="1"/>
</dbReference>
<dbReference type="CDD" id="cd06604">
    <property type="entry name" value="GH31_glucosidase_II_MalA"/>
    <property type="match status" value="1"/>
</dbReference>
<dbReference type="SUPFAM" id="SSF74650">
    <property type="entry name" value="Galactose mutarotase-like"/>
    <property type="match status" value="1"/>
</dbReference>